<reference evidence="3 4" key="1">
    <citation type="submission" date="2018-03" db="EMBL/GenBank/DDBJ databases">
        <title>Genomic Encyclopedia of Type Strains, Phase III (KMG-III): the genomes of soil and plant-associated and newly described type strains.</title>
        <authorList>
            <person name="Whitman W."/>
        </authorList>
    </citation>
    <scope>NUCLEOTIDE SEQUENCE [LARGE SCALE GENOMIC DNA]</scope>
    <source>
        <strain evidence="3 4">CGMCC 4.7097</strain>
    </source>
</reference>
<organism evidence="3 4">
    <name type="scientific">Saccharothrix carnea</name>
    <dbReference type="NCBI Taxonomy" id="1280637"/>
    <lineage>
        <taxon>Bacteria</taxon>
        <taxon>Bacillati</taxon>
        <taxon>Actinomycetota</taxon>
        <taxon>Actinomycetes</taxon>
        <taxon>Pseudonocardiales</taxon>
        <taxon>Pseudonocardiaceae</taxon>
        <taxon>Saccharothrix</taxon>
    </lineage>
</organism>
<evidence type="ECO:0000256" key="1">
    <source>
        <dbReference type="SAM" id="MobiDB-lite"/>
    </source>
</evidence>
<feature type="compositionally biased region" description="Basic residues" evidence="1">
    <location>
        <begin position="1"/>
        <end position="11"/>
    </location>
</feature>
<evidence type="ECO:0000259" key="2">
    <source>
        <dbReference type="Pfam" id="PF01464"/>
    </source>
</evidence>
<gene>
    <name evidence="3" type="ORF">B0I31_104483</name>
</gene>
<comment type="caution">
    <text evidence="3">The sequence shown here is derived from an EMBL/GenBank/DDBJ whole genome shotgun (WGS) entry which is preliminary data.</text>
</comment>
<protein>
    <submittedName>
        <fullName evidence="3">Transglycosylase-like protein with SLT domain</fullName>
    </submittedName>
</protein>
<dbReference type="CDD" id="cd13402">
    <property type="entry name" value="LT_TF-like"/>
    <property type="match status" value="1"/>
</dbReference>
<evidence type="ECO:0000313" key="4">
    <source>
        <dbReference type="Proteomes" id="UP000241118"/>
    </source>
</evidence>
<dbReference type="Proteomes" id="UP000241118">
    <property type="component" value="Unassembled WGS sequence"/>
</dbReference>
<proteinExistence type="predicted"/>
<dbReference type="InterPro" id="IPR023346">
    <property type="entry name" value="Lysozyme-like_dom_sf"/>
</dbReference>
<dbReference type="Pfam" id="PF01464">
    <property type="entry name" value="SLT"/>
    <property type="match status" value="1"/>
</dbReference>
<name>A0A2P8ICJ6_SACCR</name>
<dbReference type="EMBL" id="PYAX01000004">
    <property type="protein sequence ID" value="PSL56192.1"/>
    <property type="molecule type" value="Genomic_DNA"/>
</dbReference>
<accession>A0A2P8ICJ6</accession>
<feature type="compositionally biased region" description="Basic and acidic residues" evidence="1">
    <location>
        <begin position="129"/>
        <end position="147"/>
    </location>
</feature>
<evidence type="ECO:0000313" key="3">
    <source>
        <dbReference type="EMBL" id="PSL56192.1"/>
    </source>
</evidence>
<dbReference type="InterPro" id="IPR008258">
    <property type="entry name" value="Transglycosylase_SLT_dom_1"/>
</dbReference>
<dbReference type="SUPFAM" id="SSF53955">
    <property type="entry name" value="Lysozyme-like"/>
    <property type="match status" value="1"/>
</dbReference>
<feature type="region of interest" description="Disordered" evidence="1">
    <location>
        <begin position="1"/>
        <end position="32"/>
    </location>
</feature>
<dbReference type="AlphaFoldDB" id="A0A2P8ICJ6"/>
<sequence length="269" mass="28469">MARHVRHKNKRGQTTFQVPPPPPGYKGAHRAESERVLPRRIAGVAVAVGIVSGAGAAAHAMTGTFSPVAGGADLGGVPDEAAQSGQVQTVHAVDLGSETARIIRQEQLAALHTFNQASGITQDGYAARKAAEEQAAREAHEAAEARKPPKQRQIEGWIREAIGVLAANGTAIDESSVDEIYTIIIKESNGNPNAVNTWDSNAARGTPSKGLMQCIDPTFQSYKIPGYDDIYAPVDNIIAGVRYTYARYGGFARHPGLVGINNGTGYVGY</sequence>
<feature type="domain" description="Transglycosylase SLT" evidence="2">
    <location>
        <begin position="173"/>
        <end position="263"/>
    </location>
</feature>
<feature type="region of interest" description="Disordered" evidence="1">
    <location>
        <begin position="125"/>
        <end position="152"/>
    </location>
</feature>
<keyword evidence="4" id="KW-1185">Reference proteome</keyword>
<dbReference type="Gene3D" id="1.10.530.10">
    <property type="match status" value="1"/>
</dbReference>